<evidence type="ECO:0000256" key="2">
    <source>
        <dbReference type="SAM" id="MobiDB-lite"/>
    </source>
</evidence>
<evidence type="ECO:0000313" key="4">
    <source>
        <dbReference type="EMBL" id="KAK6336852.1"/>
    </source>
</evidence>
<dbReference type="Pfam" id="PF11951">
    <property type="entry name" value="Fungal_trans_2"/>
    <property type="match status" value="1"/>
</dbReference>
<dbReference type="InterPro" id="IPR021858">
    <property type="entry name" value="Fun_TF"/>
</dbReference>
<dbReference type="Gene3D" id="4.10.240.10">
    <property type="entry name" value="Zn(2)-C6 fungal-type DNA-binding domain"/>
    <property type="match status" value="1"/>
</dbReference>
<dbReference type="Pfam" id="PF00172">
    <property type="entry name" value="Zn_clus"/>
    <property type="match status" value="1"/>
</dbReference>
<dbReference type="SUPFAM" id="SSF57701">
    <property type="entry name" value="Zn2/Cys6 DNA-binding domain"/>
    <property type="match status" value="1"/>
</dbReference>
<evidence type="ECO:0000256" key="1">
    <source>
        <dbReference type="ARBA" id="ARBA00023242"/>
    </source>
</evidence>
<reference evidence="4 5" key="1">
    <citation type="submission" date="2019-10" db="EMBL/GenBank/DDBJ databases">
        <authorList>
            <person name="Palmer J.M."/>
        </authorList>
    </citation>
    <scope>NUCLEOTIDE SEQUENCE [LARGE SCALE GENOMIC DNA]</scope>
    <source>
        <strain evidence="4 5">TWF718</strain>
    </source>
</reference>
<sequence length="541" mass="60167">MVFPGKLSTGCFCCRKRKIKCDEGRPNCRRCVIAGIECPGYREGFVIRSENFRAQQRVLRASQKSARQSLTESKTANSIDSPPSEKLNCSQIQPRSPIRPSRSPSTTLRPLSATASTQLYASVPTPWENVALAFFIDQHVLKSRLCPLGTGHLEFLPDLYNAVADTSCLKSAVLATAYLSFFNHTGSPCLDIMARSARSCALRTVYTALQSPDSAAKDETLVAIMLLSLFDDIDGDRTSITNPHIQGILHLLRLRAKKPLRSEQDRSLFGWAFTQMQIYSFTTAEYKCFDLNWFPGSIEKNDYGSHFALLSSKISYFCEMAQKSPPCNPENISVAGPNFDLSTIVGATDIQFELQSWMESLPNDWISREVPNITKDCITETRFLPIYASHNLACAWALFHSTVVIFNSSLINYCDRVLSYDPILITDGERELVKKTATTAEINIRNLLSRICESLPFIVGDIDENGTKPASAKYKSGCGYLLLWPLAVVANCRYSTAAQVCLSTKTLRRIGSSMKLANWVSQKPNNICFPGSRSAFPPRVS</sequence>
<evidence type="ECO:0000259" key="3">
    <source>
        <dbReference type="PROSITE" id="PS50048"/>
    </source>
</evidence>
<organism evidence="4 5">
    <name type="scientific">Orbilia javanica</name>
    <dbReference type="NCBI Taxonomy" id="47235"/>
    <lineage>
        <taxon>Eukaryota</taxon>
        <taxon>Fungi</taxon>
        <taxon>Dikarya</taxon>
        <taxon>Ascomycota</taxon>
        <taxon>Pezizomycotina</taxon>
        <taxon>Orbiliomycetes</taxon>
        <taxon>Orbiliales</taxon>
        <taxon>Orbiliaceae</taxon>
        <taxon>Orbilia</taxon>
    </lineage>
</organism>
<protein>
    <recommendedName>
        <fullName evidence="3">Zn(2)-C6 fungal-type domain-containing protein</fullName>
    </recommendedName>
</protein>
<dbReference type="PROSITE" id="PS00463">
    <property type="entry name" value="ZN2_CY6_FUNGAL_1"/>
    <property type="match status" value="1"/>
</dbReference>
<dbReference type="CDD" id="cd00067">
    <property type="entry name" value="GAL4"/>
    <property type="match status" value="1"/>
</dbReference>
<dbReference type="GO" id="GO:0000981">
    <property type="term" value="F:DNA-binding transcription factor activity, RNA polymerase II-specific"/>
    <property type="evidence" value="ECO:0007669"/>
    <property type="project" value="InterPro"/>
</dbReference>
<dbReference type="InterPro" id="IPR036864">
    <property type="entry name" value="Zn2-C6_fun-type_DNA-bd_sf"/>
</dbReference>
<dbReference type="PROSITE" id="PS50048">
    <property type="entry name" value="ZN2_CY6_FUNGAL_2"/>
    <property type="match status" value="1"/>
</dbReference>
<dbReference type="Proteomes" id="UP001313282">
    <property type="component" value="Unassembled WGS sequence"/>
</dbReference>
<dbReference type="PANTHER" id="PTHR38791:SF12">
    <property type="entry name" value="TRANSCRIPTION FACTOR DOMAIN-CONTAINING PROTEIN-RELATED"/>
    <property type="match status" value="1"/>
</dbReference>
<keyword evidence="1" id="KW-0539">Nucleus</keyword>
<keyword evidence="5" id="KW-1185">Reference proteome</keyword>
<feature type="compositionally biased region" description="Low complexity" evidence="2">
    <location>
        <begin position="90"/>
        <end position="109"/>
    </location>
</feature>
<accession>A0AAN8RBM1</accession>
<dbReference type="InterPro" id="IPR053175">
    <property type="entry name" value="DHMBA_Reg_Transcription_Factor"/>
</dbReference>
<name>A0AAN8RBM1_9PEZI</name>
<feature type="compositionally biased region" description="Polar residues" evidence="2">
    <location>
        <begin position="63"/>
        <end position="81"/>
    </location>
</feature>
<comment type="caution">
    <text evidence="4">The sequence shown here is derived from an EMBL/GenBank/DDBJ whole genome shotgun (WGS) entry which is preliminary data.</text>
</comment>
<dbReference type="PANTHER" id="PTHR38791">
    <property type="entry name" value="ZN(II)2CYS6 TRANSCRIPTION FACTOR (EUROFUNG)-RELATED-RELATED"/>
    <property type="match status" value="1"/>
</dbReference>
<dbReference type="EMBL" id="JAVHNR010000007">
    <property type="protein sequence ID" value="KAK6336852.1"/>
    <property type="molecule type" value="Genomic_DNA"/>
</dbReference>
<dbReference type="SMART" id="SM00066">
    <property type="entry name" value="GAL4"/>
    <property type="match status" value="1"/>
</dbReference>
<feature type="region of interest" description="Disordered" evidence="2">
    <location>
        <begin position="63"/>
        <end position="109"/>
    </location>
</feature>
<dbReference type="GO" id="GO:0008270">
    <property type="term" value="F:zinc ion binding"/>
    <property type="evidence" value="ECO:0007669"/>
    <property type="project" value="InterPro"/>
</dbReference>
<evidence type="ECO:0000313" key="5">
    <source>
        <dbReference type="Proteomes" id="UP001313282"/>
    </source>
</evidence>
<dbReference type="InterPro" id="IPR001138">
    <property type="entry name" value="Zn2Cys6_DnaBD"/>
</dbReference>
<dbReference type="AlphaFoldDB" id="A0AAN8RBM1"/>
<gene>
    <name evidence="4" type="ORF">TWF718_009640</name>
</gene>
<proteinExistence type="predicted"/>
<feature type="domain" description="Zn(2)-C6 fungal-type" evidence="3">
    <location>
        <begin position="10"/>
        <end position="38"/>
    </location>
</feature>